<dbReference type="AlphaFoldDB" id="A0A6J5VBF7"/>
<evidence type="ECO:0000313" key="2">
    <source>
        <dbReference type="Proteomes" id="UP000507222"/>
    </source>
</evidence>
<sequence length="65" mass="7908">MIFPVDSIQEVVRELHRRAIGSSYWWFLYREKIHLTQLLTVGSSYWWFMCKEKIHLRQLLVVGRG</sequence>
<accession>A0A6J5VBF7</accession>
<dbReference type="Proteomes" id="UP000507222">
    <property type="component" value="Unassembled WGS sequence"/>
</dbReference>
<organism evidence="1 2">
    <name type="scientific">Prunus armeniaca</name>
    <name type="common">Apricot</name>
    <name type="synonym">Armeniaca vulgaris</name>
    <dbReference type="NCBI Taxonomy" id="36596"/>
    <lineage>
        <taxon>Eukaryota</taxon>
        <taxon>Viridiplantae</taxon>
        <taxon>Streptophyta</taxon>
        <taxon>Embryophyta</taxon>
        <taxon>Tracheophyta</taxon>
        <taxon>Spermatophyta</taxon>
        <taxon>Magnoliopsida</taxon>
        <taxon>eudicotyledons</taxon>
        <taxon>Gunneridae</taxon>
        <taxon>Pentapetalae</taxon>
        <taxon>rosids</taxon>
        <taxon>fabids</taxon>
        <taxon>Rosales</taxon>
        <taxon>Rosaceae</taxon>
        <taxon>Amygdaloideae</taxon>
        <taxon>Amygdaleae</taxon>
        <taxon>Prunus</taxon>
    </lineage>
</organism>
<gene>
    <name evidence="1" type="ORF">CURHAP_LOCUS43467</name>
</gene>
<name>A0A6J5VBF7_PRUAR</name>
<proteinExistence type="predicted"/>
<dbReference type="EMBL" id="CAEKDK010000007">
    <property type="protein sequence ID" value="CAB4286336.1"/>
    <property type="molecule type" value="Genomic_DNA"/>
</dbReference>
<evidence type="ECO:0000313" key="1">
    <source>
        <dbReference type="EMBL" id="CAB4286336.1"/>
    </source>
</evidence>
<protein>
    <submittedName>
        <fullName evidence="1">Uncharacterized protein</fullName>
    </submittedName>
</protein>
<reference evidence="1 2" key="1">
    <citation type="submission" date="2020-05" db="EMBL/GenBank/DDBJ databases">
        <authorList>
            <person name="Campoy J."/>
            <person name="Schneeberger K."/>
            <person name="Spophaly S."/>
        </authorList>
    </citation>
    <scope>NUCLEOTIDE SEQUENCE [LARGE SCALE GENOMIC DNA]</scope>
    <source>
        <strain evidence="1">PruArmRojPasFocal</strain>
    </source>
</reference>